<dbReference type="PANTHER" id="PTHR12277:SF81">
    <property type="entry name" value="PROTEIN ABHD13"/>
    <property type="match status" value="1"/>
</dbReference>
<name>A0ABQ6MGT0_9STRA</name>
<sequence length="501" mass="52375">MPALCPPFLLAPLPACLSLCLPQPIPSLIALYVRSGYSGSLVAGVLTFFPPSEVLPLSLVEMWLREMCSPNQSPSSLTSSLICAPSDLPHLLSYLSSSPRPASAPSAFGFYLLLKPSPSSAPGSPLNLLLSPHLPPLHPSHSHYLSSLTFPPAYPSTPSISLLPSLSTPPSHNCLTYVTSIPIPASSPSSASSLALQVCFPPTPPPDPPSFLASLPSLSLKSLKSLLLSRSPSTPLRGMEKQDLVDLAASLHRPPPDPGRPLALPVLVYSHGNAADLGLMSLRAAEICLGLASLNFPCIILSYDYSGYGCSGSIPPPPAAATRDLPNNLSLRCTEHATYGDISTVYDYASTRLAADLREHAPSLPPFQATGVFLYGQSVGSGPSSWLSAALSLNSSSAAPPSPLLSLPSPSNVACAACCCSCCCCRTSAPPFPPLPPSPLPLLGTILHSPFLSGLRVLTPNRVLSPLDVFPNLDRVGFIDCPVMIVHGTEDAEIPVVHGAY</sequence>
<feature type="chain" id="PRO_5046653473" evidence="1">
    <location>
        <begin position="19"/>
        <end position="501"/>
    </location>
</feature>
<keyword evidence="1" id="KW-0732">Signal</keyword>
<protein>
    <submittedName>
        <fullName evidence="2">Uncharacterized protein</fullName>
    </submittedName>
</protein>
<dbReference type="PANTHER" id="PTHR12277">
    <property type="entry name" value="ALPHA/BETA HYDROLASE DOMAIN-CONTAINING PROTEIN"/>
    <property type="match status" value="1"/>
</dbReference>
<dbReference type="SUPFAM" id="SSF53474">
    <property type="entry name" value="alpha/beta-Hydrolases"/>
    <property type="match status" value="1"/>
</dbReference>
<dbReference type="EMBL" id="BRYB01004129">
    <property type="protein sequence ID" value="GMI26073.1"/>
    <property type="molecule type" value="Genomic_DNA"/>
</dbReference>
<keyword evidence="3" id="KW-1185">Reference proteome</keyword>
<evidence type="ECO:0000313" key="2">
    <source>
        <dbReference type="EMBL" id="GMI26073.1"/>
    </source>
</evidence>
<dbReference type="Proteomes" id="UP001165060">
    <property type="component" value="Unassembled WGS sequence"/>
</dbReference>
<dbReference type="InterPro" id="IPR029058">
    <property type="entry name" value="AB_hydrolase_fold"/>
</dbReference>
<comment type="caution">
    <text evidence="2">The sequence shown here is derived from an EMBL/GenBank/DDBJ whole genome shotgun (WGS) entry which is preliminary data.</text>
</comment>
<proteinExistence type="predicted"/>
<evidence type="ECO:0000313" key="3">
    <source>
        <dbReference type="Proteomes" id="UP001165060"/>
    </source>
</evidence>
<evidence type="ECO:0000256" key="1">
    <source>
        <dbReference type="SAM" id="SignalP"/>
    </source>
</evidence>
<feature type="signal peptide" evidence="1">
    <location>
        <begin position="1"/>
        <end position="18"/>
    </location>
</feature>
<organism evidence="2 3">
    <name type="scientific">Tetraparma gracilis</name>
    <dbReference type="NCBI Taxonomy" id="2962635"/>
    <lineage>
        <taxon>Eukaryota</taxon>
        <taxon>Sar</taxon>
        <taxon>Stramenopiles</taxon>
        <taxon>Ochrophyta</taxon>
        <taxon>Bolidophyceae</taxon>
        <taxon>Parmales</taxon>
        <taxon>Triparmaceae</taxon>
        <taxon>Tetraparma</taxon>
    </lineage>
</organism>
<accession>A0ABQ6MGT0</accession>
<gene>
    <name evidence="2" type="ORF">TeGR_g2795</name>
</gene>
<reference evidence="2 3" key="1">
    <citation type="journal article" date="2023" name="Commun. Biol.">
        <title>Genome analysis of Parmales, the sister group of diatoms, reveals the evolutionary specialization of diatoms from phago-mixotrophs to photoautotrophs.</title>
        <authorList>
            <person name="Ban H."/>
            <person name="Sato S."/>
            <person name="Yoshikawa S."/>
            <person name="Yamada K."/>
            <person name="Nakamura Y."/>
            <person name="Ichinomiya M."/>
            <person name="Sato N."/>
            <person name="Blanc-Mathieu R."/>
            <person name="Endo H."/>
            <person name="Kuwata A."/>
            <person name="Ogata H."/>
        </authorList>
    </citation>
    <scope>NUCLEOTIDE SEQUENCE [LARGE SCALE GENOMIC DNA]</scope>
</reference>
<dbReference type="Gene3D" id="3.40.50.1820">
    <property type="entry name" value="alpha/beta hydrolase"/>
    <property type="match status" value="1"/>
</dbReference>